<reference evidence="2 3" key="1">
    <citation type="journal article" date="2024" name="Nat. Commun.">
        <title>Phylogenomics reveals the evolutionary origins of lichenization in chlorophyte algae.</title>
        <authorList>
            <person name="Puginier C."/>
            <person name="Libourel C."/>
            <person name="Otte J."/>
            <person name="Skaloud P."/>
            <person name="Haon M."/>
            <person name="Grisel S."/>
            <person name="Petersen M."/>
            <person name="Berrin J.G."/>
            <person name="Delaux P.M."/>
            <person name="Dal Grande F."/>
            <person name="Keller J."/>
        </authorList>
    </citation>
    <scope>NUCLEOTIDE SEQUENCE [LARGE SCALE GENOMIC DNA]</scope>
    <source>
        <strain evidence="2 3">SAG 2523</strain>
    </source>
</reference>
<accession>A0AAW1T6G3</accession>
<dbReference type="Pfam" id="PF13589">
    <property type="entry name" value="HATPase_c_3"/>
    <property type="match status" value="1"/>
</dbReference>
<evidence type="ECO:0000313" key="2">
    <source>
        <dbReference type="EMBL" id="KAK9865331.1"/>
    </source>
</evidence>
<dbReference type="AlphaFoldDB" id="A0AAW1T6G3"/>
<dbReference type="InterPro" id="IPR038973">
    <property type="entry name" value="MutL/Mlh/Pms-like"/>
</dbReference>
<dbReference type="PANTHER" id="PTHR10073">
    <property type="entry name" value="DNA MISMATCH REPAIR PROTEIN MLH, PMS, MUTL"/>
    <property type="match status" value="1"/>
</dbReference>
<proteinExistence type="inferred from homology"/>
<dbReference type="GO" id="GO:0032300">
    <property type="term" value="C:mismatch repair complex"/>
    <property type="evidence" value="ECO:0007669"/>
    <property type="project" value="InterPro"/>
</dbReference>
<keyword evidence="3" id="KW-1185">Reference proteome</keyword>
<dbReference type="Gene3D" id="3.30.565.10">
    <property type="entry name" value="Histidine kinase-like ATPase, C-terminal domain"/>
    <property type="match status" value="1"/>
</dbReference>
<comment type="similarity">
    <text evidence="1">Belongs to the DNA mismatch repair MutL/HexB family.</text>
</comment>
<dbReference type="Proteomes" id="UP001485043">
    <property type="component" value="Unassembled WGS sequence"/>
</dbReference>
<evidence type="ECO:0000313" key="3">
    <source>
        <dbReference type="Proteomes" id="UP001485043"/>
    </source>
</evidence>
<sequence length="189" mass="20540">MGGTRHPRIERLQSHVARTLRSQTAVSGLARTVEELVCNSVDAQASKVVVELDALLLSVRVEDDGAGIAEDSFDLLCQRSCSSKLTSGNQLSQVETLGFKGEALASIANSSVLEVTSRARGSFETHIKLIRGGDALKQGLALEQRQQQGTAVTVRDFLYNQPVRRKQLQAGTAPSRRCFQPSAGRIWHL</sequence>
<organism evidence="2 3">
    <name type="scientific">Apatococcus fuscideae</name>
    <dbReference type="NCBI Taxonomy" id="2026836"/>
    <lineage>
        <taxon>Eukaryota</taxon>
        <taxon>Viridiplantae</taxon>
        <taxon>Chlorophyta</taxon>
        <taxon>core chlorophytes</taxon>
        <taxon>Trebouxiophyceae</taxon>
        <taxon>Chlorellales</taxon>
        <taxon>Chlorellaceae</taxon>
        <taxon>Apatococcus</taxon>
    </lineage>
</organism>
<gene>
    <name evidence="2" type="ORF">WJX84_004621</name>
</gene>
<name>A0AAW1T6G3_9CHLO</name>
<comment type="caution">
    <text evidence="2">The sequence shown here is derived from an EMBL/GenBank/DDBJ whole genome shotgun (WGS) entry which is preliminary data.</text>
</comment>
<dbReference type="PANTHER" id="PTHR10073:SF47">
    <property type="entry name" value="DNA MISMATCH REPAIR PROTEIN MLH3"/>
    <property type="match status" value="1"/>
</dbReference>
<evidence type="ECO:0000256" key="1">
    <source>
        <dbReference type="ARBA" id="ARBA00006082"/>
    </source>
</evidence>
<dbReference type="EMBL" id="JALJOV010000259">
    <property type="protein sequence ID" value="KAK9865331.1"/>
    <property type="molecule type" value="Genomic_DNA"/>
</dbReference>
<dbReference type="GO" id="GO:0006298">
    <property type="term" value="P:mismatch repair"/>
    <property type="evidence" value="ECO:0007669"/>
    <property type="project" value="InterPro"/>
</dbReference>
<dbReference type="SUPFAM" id="SSF55874">
    <property type="entry name" value="ATPase domain of HSP90 chaperone/DNA topoisomerase II/histidine kinase"/>
    <property type="match status" value="1"/>
</dbReference>
<dbReference type="InterPro" id="IPR036890">
    <property type="entry name" value="HATPase_C_sf"/>
</dbReference>
<dbReference type="GO" id="GO:0140664">
    <property type="term" value="F:ATP-dependent DNA damage sensor activity"/>
    <property type="evidence" value="ECO:0007669"/>
    <property type="project" value="InterPro"/>
</dbReference>
<dbReference type="GO" id="GO:0016887">
    <property type="term" value="F:ATP hydrolysis activity"/>
    <property type="evidence" value="ECO:0007669"/>
    <property type="project" value="InterPro"/>
</dbReference>
<protein>
    <submittedName>
        <fullName evidence="2">Uncharacterized protein</fullName>
    </submittedName>
</protein>